<keyword evidence="6" id="KW-1133">Transmembrane helix</keyword>
<feature type="domain" description="Rieske" evidence="7">
    <location>
        <begin position="84"/>
        <end position="183"/>
    </location>
</feature>
<dbReference type="Gene3D" id="2.102.10.10">
    <property type="entry name" value="Rieske [2Fe-2S] iron-sulphur domain"/>
    <property type="match status" value="1"/>
</dbReference>
<evidence type="ECO:0000256" key="4">
    <source>
        <dbReference type="ARBA" id="ARBA00023004"/>
    </source>
</evidence>
<evidence type="ECO:0000256" key="1">
    <source>
        <dbReference type="ARBA" id="ARBA00022714"/>
    </source>
</evidence>
<comment type="caution">
    <text evidence="8">The sequence shown here is derived from an EMBL/GenBank/DDBJ whole genome shotgun (WGS) entry which is preliminary data.</text>
</comment>
<keyword evidence="5" id="KW-0411">Iron-sulfur</keyword>
<dbReference type="PANTHER" id="PTHR43756">
    <property type="entry name" value="CHOLINE MONOOXYGENASE, CHLOROPLASTIC"/>
    <property type="match status" value="1"/>
</dbReference>
<dbReference type="GO" id="GO:0005506">
    <property type="term" value="F:iron ion binding"/>
    <property type="evidence" value="ECO:0007669"/>
    <property type="project" value="InterPro"/>
</dbReference>
<dbReference type="PRINTS" id="PR00090">
    <property type="entry name" value="RNGDIOXGNASE"/>
</dbReference>
<dbReference type="GO" id="GO:0051537">
    <property type="term" value="F:2 iron, 2 sulfur cluster binding"/>
    <property type="evidence" value="ECO:0007669"/>
    <property type="project" value="UniProtKB-KW"/>
</dbReference>
<dbReference type="PROSITE" id="PS00570">
    <property type="entry name" value="RING_HYDROXYL_ALPHA"/>
    <property type="match status" value="1"/>
</dbReference>
<evidence type="ECO:0000313" key="8">
    <source>
        <dbReference type="EMBL" id="KAJ4386448.1"/>
    </source>
</evidence>
<proteinExistence type="predicted"/>
<dbReference type="Gene3D" id="3.90.380.10">
    <property type="entry name" value="Naphthalene 1,2-dioxygenase Alpha Subunit, Chain A, domain 1"/>
    <property type="match status" value="1"/>
</dbReference>
<dbReference type="InterPro" id="IPR001663">
    <property type="entry name" value="Rng_hydr_dOase-A"/>
</dbReference>
<dbReference type="AlphaFoldDB" id="A0A9W8YLU7"/>
<dbReference type="Pfam" id="PF00355">
    <property type="entry name" value="Rieske"/>
    <property type="match status" value="1"/>
</dbReference>
<evidence type="ECO:0000259" key="7">
    <source>
        <dbReference type="PROSITE" id="PS51296"/>
    </source>
</evidence>
<reference evidence="8" key="1">
    <citation type="submission" date="2022-10" db="EMBL/GenBank/DDBJ databases">
        <title>Tapping the CABI collections for fungal endophytes: first genome assemblies for Collariella, Neodidymelliopsis, Ascochyta clinopodiicola, Didymella pomorum, Didymosphaeria variabile, Neocosmospora piperis and Neocucurbitaria cava.</title>
        <authorList>
            <person name="Hill R."/>
        </authorList>
    </citation>
    <scope>NUCLEOTIDE SEQUENCE</scope>
    <source>
        <strain evidence="8">IMI 355082</strain>
    </source>
</reference>
<dbReference type="PANTHER" id="PTHR43756:SF6">
    <property type="entry name" value="CLUSTER-BINDING PROTEIN, PUTATIVE (AFU_ORTHOLOGUE AFUA_6G03920)-RELATED"/>
    <property type="match status" value="1"/>
</dbReference>
<dbReference type="CDD" id="cd03469">
    <property type="entry name" value="Rieske_RO_Alpha_N"/>
    <property type="match status" value="1"/>
</dbReference>
<evidence type="ECO:0000256" key="2">
    <source>
        <dbReference type="ARBA" id="ARBA00022723"/>
    </source>
</evidence>
<feature type="transmembrane region" description="Helical" evidence="6">
    <location>
        <begin position="18"/>
        <end position="37"/>
    </location>
</feature>
<keyword evidence="3" id="KW-0560">Oxidoreductase</keyword>
<organism evidence="8 9">
    <name type="scientific">Gnomoniopsis smithogilvyi</name>
    <dbReference type="NCBI Taxonomy" id="1191159"/>
    <lineage>
        <taxon>Eukaryota</taxon>
        <taxon>Fungi</taxon>
        <taxon>Dikarya</taxon>
        <taxon>Ascomycota</taxon>
        <taxon>Pezizomycotina</taxon>
        <taxon>Sordariomycetes</taxon>
        <taxon>Sordariomycetidae</taxon>
        <taxon>Diaporthales</taxon>
        <taxon>Gnomoniaceae</taxon>
        <taxon>Gnomoniopsis</taxon>
    </lineage>
</organism>
<dbReference type="InterPro" id="IPR017941">
    <property type="entry name" value="Rieske_2Fe-2S"/>
</dbReference>
<evidence type="ECO:0000256" key="6">
    <source>
        <dbReference type="SAM" id="Phobius"/>
    </source>
</evidence>
<dbReference type="SUPFAM" id="SSF50022">
    <property type="entry name" value="ISP domain"/>
    <property type="match status" value="1"/>
</dbReference>
<dbReference type="PROSITE" id="PS51296">
    <property type="entry name" value="RIESKE"/>
    <property type="match status" value="1"/>
</dbReference>
<dbReference type="EMBL" id="JAPEVB010000006">
    <property type="protein sequence ID" value="KAJ4386448.1"/>
    <property type="molecule type" value="Genomic_DNA"/>
</dbReference>
<dbReference type="GO" id="GO:0016491">
    <property type="term" value="F:oxidoreductase activity"/>
    <property type="evidence" value="ECO:0007669"/>
    <property type="project" value="UniProtKB-KW"/>
</dbReference>
<protein>
    <recommendedName>
        <fullName evidence="7">Rieske domain-containing protein</fullName>
    </recommendedName>
</protein>
<accession>A0A9W8YLU7</accession>
<keyword evidence="1" id="KW-0001">2Fe-2S</keyword>
<evidence type="ECO:0000313" key="9">
    <source>
        <dbReference type="Proteomes" id="UP001140453"/>
    </source>
</evidence>
<dbReference type="InterPro" id="IPR036922">
    <property type="entry name" value="Rieske_2Fe-2S_sf"/>
</dbReference>
<dbReference type="OrthoDB" id="426882at2759"/>
<keyword evidence="9" id="KW-1185">Reference proteome</keyword>
<name>A0A9W8YLU7_9PEZI</name>
<dbReference type="Proteomes" id="UP001140453">
    <property type="component" value="Unassembled WGS sequence"/>
</dbReference>
<keyword evidence="6" id="KW-0812">Transmembrane</keyword>
<evidence type="ECO:0000256" key="5">
    <source>
        <dbReference type="ARBA" id="ARBA00023014"/>
    </source>
</evidence>
<gene>
    <name evidence="8" type="ORF">N0V93_009344</name>
</gene>
<keyword evidence="6" id="KW-0472">Membrane</keyword>
<evidence type="ECO:0000256" key="3">
    <source>
        <dbReference type="ARBA" id="ARBA00023002"/>
    </source>
</evidence>
<dbReference type="InterPro" id="IPR015881">
    <property type="entry name" value="ARHD_Rieske_2Fe_2S"/>
</dbReference>
<sequence>MLSYLETSPEGTARYSRLFIGVIIVGLIVSRAVVWLFPATSKAYHLSSRTATGVDAAEKGDTRRLLLEKVPYDVQKRAILHKRWLMVGHESQWTKAGEYRSLTVAEIPFVIIRGEDSKLRAFHNVCRHRAYTVVRKPSGRSLQLFCKYHGWTYDTAGNLLKAPCFPTDDPAVLDMSRNGLFEIHLRIDTAGFVFINFATNLADAFPWSDISPSRLRALDFSRAEEWELEVNVDWRLASLLPWFVDSAALSGISWTRRCLSYLLNTPATSLQYVDDASFICNIEDDYHLLVSALPADGKETIIKITAIPRHSGVPKPQQPSVLQSRVSEQIRSAIDTLRQHRTTDTNLDFRQSAIRERLDKFNRHIYHHKAMEKVAGKKVNAAKRVTGNADVDVEAEAICSALEISQVATVGFCSAIGSEGELEW</sequence>
<keyword evidence="2" id="KW-0479">Metal-binding</keyword>
<keyword evidence="4" id="KW-0408">Iron</keyword>